<sequence>MPYISTEALVGAALVVVLAFGYQLMPKATDAAGGSASGSGKKKNKKSKRKAAGKSGAGNGNSDDAPSAAISEVESDAPAKPKKGKSKGAAAKATPAPVTAPAPAAVAVDSARDQPKAAPASFAAAAGGSSTPSTPVKPKTLAEKLVPKPRKTKVDDMLEPEDRAPQLARVMKITSASSPAARPEPVRRLSAAEKVPNFEEDYTESTSDSDDEAPAPRVQEDAWNVVASKKKPVSVSIGGAPKVYKHSADTSDGLTKIQRKNAKKADAKKVQKAAEEADRLRRLAQHKKTLERERINEIYQINKKVERTNGKVLSGGQKATIENAQEGHLRTHLDAELAHLERDGKKHALHSLTATLDRLNPLLEGILSIPAPDPWGSMRTSYLLNLTPAAVGYLISLPLIPLAGEPGVSDEDAAACAMRCLLDFVALLERGWVAALRGEGWAEGGGGVAVEGGAVPDQTARVRLRSIVGLGREKMLAWARPYGEFRGLVLGPEGVEGEFIPEEEESGWEAEVVHMWDKIIAALDALAGDEVGTPYE</sequence>
<feature type="compositionally biased region" description="Acidic residues" evidence="2">
    <location>
        <begin position="198"/>
        <end position="213"/>
    </location>
</feature>
<dbReference type="RefSeq" id="XP_062625573.1">
    <property type="nucleotide sequence ID" value="XM_062769589.1"/>
</dbReference>
<dbReference type="EMBL" id="CP086715">
    <property type="protein sequence ID" value="WOO79541.1"/>
    <property type="molecule type" value="Genomic_DNA"/>
</dbReference>
<feature type="compositionally biased region" description="Low complexity" evidence="2">
    <location>
        <begin position="87"/>
        <end position="109"/>
    </location>
</feature>
<feature type="compositionally biased region" description="Low complexity" evidence="2">
    <location>
        <begin position="116"/>
        <end position="134"/>
    </location>
</feature>
<proteinExistence type="predicted"/>
<dbReference type="GeneID" id="87806311"/>
<evidence type="ECO:0000313" key="5">
    <source>
        <dbReference type="Proteomes" id="UP000827549"/>
    </source>
</evidence>
<organism evidence="4 5">
    <name type="scientific">Vanrija pseudolonga</name>
    <dbReference type="NCBI Taxonomy" id="143232"/>
    <lineage>
        <taxon>Eukaryota</taxon>
        <taxon>Fungi</taxon>
        <taxon>Dikarya</taxon>
        <taxon>Basidiomycota</taxon>
        <taxon>Agaricomycotina</taxon>
        <taxon>Tremellomycetes</taxon>
        <taxon>Trichosporonales</taxon>
        <taxon>Trichosporonaceae</taxon>
        <taxon>Vanrija</taxon>
    </lineage>
</organism>
<feature type="region of interest" description="Disordered" evidence="2">
    <location>
        <begin position="29"/>
        <end position="216"/>
    </location>
</feature>
<gene>
    <name evidence="4" type="ORF">LOC62_02G003065</name>
</gene>
<evidence type="ECO:0000256" key="1">
    <source>
        <dbReference type="SAM" id="Coils"/>
    </source>
</evidence>
<keyword evidence="5" id="KW-1185">Reference proteome</keyword>
<accession>A0AAF1BGC5</accession>
<name>A0AAF1BGC5_9TREE</name>
<feature type="compositionally biased region" description="Basic residues" evidence="2">
    <location>
        <begin position="40"/>
        <end position="52"/>
    </location>
</feature>
<evidence type="ECO:0000313" key="4">
    <source>
        <dbReference type="EMBL" id="WOO79541.1"/>
    </source>
</evidence>
<feature type="coiled-coil region" evidence="1">
    <location>
        <begin position="257"/>
        <end position="293"/>
    </location>
</feature>
<feature type="signal peptide" evidence="3">
    <location>
        <begin position="1"/>
        <end position="19"/>
    </location>
</feature>
<evidence type="ECO:0000256" key="3">
    <source>
        <dbReference type="SAM" id="SignalP"/>
    </source>
</evidence>
<dbReference type="Proteomes" id="UP000827549">
    <property type="component" value="Chromosome 2"/>
</dbReference>
<keyword evidence="1" id="KW-0175">Coiled coil</keyword>
<dbReference type="AlphaFoldDB" id="A0AAF1BGC5"/>
<evidence type="ECO:0008006" key="6">
    <source>
        <dbReference type="Google" id="ProtNLM"/>
    </source>
</evidence>
<protein>
    <recommendedName>
        <fullName evidence="6">BZIP domain-containing protein</fullName>
    </recommendedName>
</protein>
<reference evidence="4" key="1">
    <citation type="submission" date="2023-10" db="EMBL/GenBank/DDBJ databases">
        <authorList>
            <person name="Noh H."/>
        </authorList>
    </citation>
    <scope>NUCLEOTIDE SEQUENCE</scope>
    <source>
        <strain evidence="4">DUCC4014</strain>
    </source>
</reference>
<keyword evidence="3" id="KW-0732">Signal</keyword>
<feature type="chain" id="PRO_5042163543" description="BZIP domain-containing protein" evidence="3">
    <location>
        <begin position="20"/>
        <end position="536"/>
    </location>
</feature>
<evidence type="ECO:0000256" key="2">
    <source>
        <dbReference type="SAM" id="MobiDB-lite"/>
    </source>
</evidence>
<feature type="compositionally biased region" description="Basic and acidic residues" evidence="2">
    <location>
        <begin position="140"/>
        <end position="164"/>
    </location>
</feature>